<proteinExistence type="predicted"/>
<dbReference type="AlphaFoldDB" id="A0A7J6FWH9"/>
<feature type="domain" description="RNase H type-1" evidence="1">
    <location>
        <begin position="171"/>
        <end position="276"/>
    </location>
</feature>
<name>A0A7J6FWH9_CANSA</name>
<dbReference type="CDD" id="cd06222">
    <property type="entry name" value="RNase_H_like"/>
    <property type="match status" value="1"/>
</dbReference>
<accession>A0A7J6FWH9</accession>
<reference evidence="2 3" key="1">
    <citation type="journal article" date="2020" name="bioRxiv">
        <title>Sequence and annotation of 42 cannabis genomes reveals extensive copy number variation in cannabinoid synthesis and pathogen resistance genes.</title>
        <authorList>
            <person name="Mckernan K.J."/>
            <person name="Helbert Y."/>
            <person name="Kane L.T."/>
            <person name="Ebling H."/>
            <person name="Zhang L."/>
            <person name="Liu B."/>
            <person name="Eaton Z."/>
            <person name="Mclaughlin S."/>
            <person name="Kingan S."/>
            <person name="Baybayan P."/>
            <person name="Concepcion G."/>
            <person name="Jordan M."/>
            <person name="Riva A."/>
            <person name="Barbazuk W."/>
            <person name="Harkins T."/>
        </authorList>
    </citation>
    <scope>NUCLEOTIDE SEQUENCE [LARGE SCALE GENOMIC DNA]</scope>
    <source>
        <strain evidence="3">cv. Jamaican Lion 4</strain>
        <tissue evidence="2">Leaf</tissue>
    </source>
</reference>
<dbReference type="Gene3D" id="3.30.420.10">
    <property type="entry name" value="Ribonuclease H-like superfamily/Ribonuclease H"/>
    <property type="match status" value="1"/>
</dbReference>
<sequence>MVNQVGLIDLSFLGPKVTWCKNTRGQGLSPSLKITQLDRALASMDWRMLLPHAIVKHLVSTVSDHKPILLDTTGGIRGNGSFKYKNMWARDQTCYWVVKQAWIDDEIRKSINFMGCDKALGPGILAMTIPHQSGFIIRFAFHFQACLGSSYAWLVGVNTDITIGKENSFRAAFFLDVNEGVVGAFSKKYNQKNPLKGELIALILAAEQAGVQKFKNIIFYSDSSPIVKAIQEMDMQEINFFIFELVKVVTLKLDCCEIIWIPQIYNSLAHNTAQWAKRNEFEGMISVDNLATTAWRNLGMEVDCYHPLI</sequence>
<dbReference type="PANTHER" id="PTHR33710:SF77">
    <property type="entry name" value="DNASE I-LIKE SUPERFAMILY PROTEIN"/>
    <property type="match status" value="1"/>
</dbReference>
<evidence type="ECO:0000259" key="1">
    <source>
        <dbReference type="Pfam" id="PF13456"/>
    </source>
</evidence>
<protein>
    <recommendedName>
        <fullName evidence="1">RNase H type-1 domain-containing protein</fullName>
    </recommendedName>
</protein>
<dbReference type="GO" id="GO:0004523">
    <property type="term" value="F:RNA-DNA hybrid ribonuclease activity"/>
    <property type="evidence" value="ECO:0007669"/>
    <property type="project" value="InterPro"/>
</dbReference>
<evidence type="ECO:0000313" key="2">
    <source>
        <dbReference type="EMBL" id="KAF4375055.1"/>
    </source>
</evidence>
<dbReference type="GO" id="GO:0003676">
    <property type="term" value="F:nucleic acid binding"/>
    <property type="evidence" value="ECO:0007669"/>
    <property type="project" value="InterPro"/>
</dbReference>
<comment type="caution">
    <text evidence="2">The sequence shown here is derived from an EMBL/GenBank/DDBJ whole genome shotgun (WGS) entry which is preliminary data.</text>
</comment>
<dbReference type="EMBL" id="JAATIP010000092">
    <property type="protein sequence ID" value="KAF4375055.1"/>
    <property type="molecule type" value="Genomic_DNA"/>
</dbReference>
<evidence type="ECO:0000313" key="3">
    <source>
        <dbReference type="Proteomes" id="UP000525078"/>
    </source>
</evidence>
<dbReference type="InterPro" id="IPR036397">
    <property type="entry name" value="RNaseH_sf"/>
</dbReference>
<dbReference type="PANTHER" id="PTHR33710">
    <property type="entry name" value="BNAC02G09200D PROTEIN"/>
    <property type="match status" value="1"/>
</dbReference>
<dbReference type="InterPro" id="IPR012337">
    <property type="entry name" value="RNaseH-like_sf"/>
</dbReference>
<dbReference type="InterPro" id="IPR044730">
    <property type="entry name" value="RNase_H-like_dom_plant"/>
</dbReference>
<dbReference type="Proteomes" id="UP000525078">
    <property type="component" value="Unassembled WGS sequence"/>
</dbReference>
<gene>
    <name evidence="2" type="ORF">F8388_017201</name>
</gene>
<dbReference type="SUPFAM" id="SSF53098">
    <property type="entry name" value="Ribonuclease H-like"/>
    <property type="match status" value="1"/>
</dbReference>
<dbReference type="Pfam" id="PF13456">
    <property type="entry name" value="RVT_3"/>
    <property type="match status" value="1"/>
</dbReference>
<dbReference type="InterPro" id="IPR036691">
    <property type="entry name" value="Endo/exonu/phosph_ase_sf"/>
</dbReference>
<dbReference type="SUPFAM" id="SSF56219">
    <property type="entry name" value="DNase I-like"/>
    <property type="match status" value="1"/>
</dbReference>
<dbReference type="InterPro" id="IPR002156">
    <property type="entry name" value="RNaseH_domain"/>
</dbReference>
<organism evidence="2 3">
    <name type="scientific">Cannabis sativa</name>
    <name type="common">Hemp</name>
    <name type="synonym">Marijuana</name>
    <dbReference type="NCBI Taxonomy" id="3483"/>
    <lineage>
        <taxon>Eukaryota</taxon>
        <taxon>Viridiplantae</taxon>
        <taxon>Streptophyta</taxon>
        <taxon>Embryophyta</taxon>
        <taxon>Tracheophyta</taxon>
        <taxon>Spermatophyta</taxon>
        <taxon>Magnoliopsida</taxon>
        <taxon>eudicotyledons</taxon>
        <taxon>Gunneridae</taxon>
        <taxon>Pentapetalae</taxon>
        <taxon>rosids</taxon>
        <taxon>fabids</taxon>
        <taxon>Rosales</taxon>
        <taxon>Cannabaceae</taxon>
        <taxon>Cannabis</taxon>
    </lineage>
</organism>